<evidence type="ECO:0000259" key="3">
    <source>
        <dbReference type="Pfam" id="PF13358"/>
    </source>
</evidence>
<dbReference type="InterPro" id="IPR036388">
    <property type="entry name" value="WH-like_DNA-bd_sf"/>
</dbReference>
<dbReference type="GO" id="GO:0006313">
    <property type="term" value="P:DNA transposition"/>
    <property type="evidence" value="ECO:0007669"/>
    <property type="project" value="InterPro"/>
</dbReference>
<gene>
    <name evidence="5" type="primary">T</name>
</gene>
<sequence length="361" mass="41944">MSQYSMQKNFRLLQISRSLATMVRGKPISKEIRVLIRDYFKSGKTLTEISKQLNLPKSSVHGVIQIFKKNGNIENNIANRGRTSAITPRDKRQLAKIVKADRRQSLRNLASKWSQQLAKLSSESGRDKLKSIGYGFYKAKEKPLLTLRQKKKRLQWARERMSWTQRQWDTIIFSDEAKFDVSVGDTRKRVIRKRSETYHKDCLKRTTKFPASTMVWGCMSAKGLGKLHFIEGTVNAEKYINILQDSLLPSIPKLLDCGEFTFQQDGASSHTAKRTKNWLQYNQMEVLDWPSNSPDLSPIENIWWLMKNQLRNEPQRNISDLKIKLQEMWDSISQEHCKNLLSSMPKRVKCVMQAKGDVTQF</sequence>
<dbReference type="Gene3D" id="3.30.420.10">
    <property type="entry name" value="Ribonuclease H-like superfamily/Ribonuclease H"/>
    <property type="match status" value="1"/>
</dbReference>
<evidence type="ECO:0000313" key="4">
    <source>
        <dbReference type="EMBL" id="CAA82359.1"/>
    </source>
</evidence>
<dbReference type="GO" id="GO:0005634">
    <property type="term" value="C:nucleus"/>
    <property type="evidence" value="ECO:0007669"/>
    <property type="project" value="UniProtKB-SubCell"/>
</dbReference>
<dbReference type="Pfam" id="PF13358">
    <property type="entry name" value="DDE_3"/>
    <property type="match status" value="1"/>
</dbReference>
<dbReference type="EMBL" id="Z29098">
    <property type="protein sequence ID" value="CAA82359.1"/>
    <property type="molecule type" value="Genomic_DNA"/>
</dbReference>
<evidence type="ECO:0000313" key="5">
    <source>
        <dbReference type="FlyBase" id="FBgn0013814"/>
    </source>
</evidence>
<dbReference type="AlphaFoldDB" id="V9H132"/>
<dbReference type="InterPro" id="IPR036397">
    <property type="entry name" value="RNaseH_sf"/>
</dbReference>
<reference evidence="4" key="1">
    <citation type="journal article" date="1993" name="Proc. Natl. Acad. Sci. U.S.A.">
        <title>Mobile Minos elements from Drosophila hydei encode a two-exon transposase with similarity to the paired DNA-binding domain.</title>
        <authorList>
            <person name="Franz G."/>
            <person name="Loukeris T.G."/>
            <person name="Dialektaki G."/>
            <person name="Thompson C.R."/>
            <person name="Savakis C."/>
        </authorList>
    </citation>
    <scope>NUCLEOTIDE SEQUENCE</scope>
    <source>
        <strain evidence="4">Minos-2</strain>
    </source>
</reference>
<name>V9H132_DROHY</name>
<dbReference type="Pfam" id="PF01498">
    <property type="entry name" value="HTH_Tnp_Tc3_2"/>
    <property type="match status" value="1"/>
</dbReference>
<dbReference type="GO" id="GO:0003677">
    <property type="term" value="F:DNA binding"/>
    <property type="evidence" value="ECO:0007669"/>
    <property type="project" value="InterPro"/>
</dbReference>
<dbReference type="Gene3D" id="1.10.10.10">
    <property type="entry name" value="Winged helix-like DNA-binding domain superfamily/Winged helix DNA-binding domain"/>
    <property type="match status" value="1"/>
</dbReference>
<dbReference type="InterPro" id="IPR002492">
    <property type="entry name" value="Transposase_Tc1-like"/>
</dbReference>
<evidence type="ECO:0000256" key="1">
    <source>
        <dbReference type="ARBA" id="ARBA00004123"/>
    </source>
</evidence>
<dbReference type="GO" id="GO:0015074">
    <property type="term" value="P:DNA integration"/>
    <property type="evidence" value="ECO:0007669"/>
    <property type="project" value="InterPro"/>
</dbReference>
<dbReference type="InterPro" id="IPR009057">
    <property type="entry name" value="Homeodomain-like_sf"/>
</dbReference>
<organism evidence="4">
    <name type="scientific">Drosophila hydei</name>
    <name type="common">Fruit fly</name>
    <dbReference type="NCBI Taxonomy" id="7224"/>
    <lineage>
        <taxon>Eukaryota</taxon>
        <taxon>Metazoa</taxon>
        <taxon>Ecdysozoa</taxon>
        <taxon>Arthropoda</taxon>
        <taxon>Hexapoda</taxon>
        <taxon>Insecta</taxon>
        <taxon>Pterygota</taxon>
        <taxon>Neoptera</taxon>
        <taxon>Endopterygota</taxon>
        <taxon>Diptera</taxon>
        <taxon>Brachycera</taxon>
        <taxon>Muscomorpha</taxon>
        <taxon>Ephydroidea</taxon>
        <taxon>Drosophilidae</taxon>
        <taxon>Drosophila</taxon>
    </lineage>
</organism>
<feature type="domain" description="Tc1-like transposase DDE" evidence="3">
    <location>
        <begin position="171"/>
        <end position="321"/>
    </location>
</feature>
<feature type="domain" description="Transposase Tc1-like" evidence="2">
    <location>
        <begin position="91"/>
        <end position="161"/>
    </location>
</feature>
<dbReference type="InterPro" id="IPR038717">
    <property type="entry name" value="Tc1-like_DDE_dom"/>
</dbReference>
<accession>V9H132</accession>
<proteinExistence type="predicted"/>
<protein>
    <submittedName>
        <fullName evidence="4">Transposase (Putative)</fullName>
    </submittedName>
</protein>
<dbReference type="PANTHER" id="PTHR46068">
    <property type="entry name" value="PROTEIN CBG27172"/>
    <property type="match status" value="1"/>
</dbReference>
<dbReference type="PANTHER" id="PTHR46068:SF1">
    <property type="entry name" value="TRANSPOSASE IS30-LIKE HTH DOMAIN-CONTAINING PROTEIN"/>
    <property type="match status" value="1"/>
</dbReference>
<dbReference type="FlyBase" id="FBgn0013814">
    <property type="gene designation" value="Dhyd\Minos\T"/>
</dbReference>
<evidence type="ECO:0000259" key="2">
    <source>
        <dbReference type="Pfam" id="PF01498"/>
    </source>
</evidence>
<dbReference type="SUPFAM" id="SSF46689">
    <property type="entry name" value="Homeodomain-like"/>
    <property type="match status" value="1"/>
</dbReference>
<comment type="subcellular location">
    <subcellularLocation>
        <location evidence="1">Nucleus</location>
    </subcellularLocation>
</comment>